<organism evidence="2 3">
    <name type="scientific">Neisseria dumasiana</name>
    <dbReference type="NCBI Taxonomy" id="1931275"/>
    <lineage>
        <taxon>Bacteria</taxon>
        <taxon>Pseudomonadati</taxon>
        <taxon>Pseudomonadota</taxon>
        <taxon>Betaproteobacteria</taxon>
        <taxon>Neisseriales</taxon>
        <taxon>Neisseriaceae</taxon>
        <taxon>Neisseria</taxon>
    </lineage>
</organism>
<dbReference type="InterPro" id="IPR015927">
    <property type="entry name" value="Peptidase_S24_S26A/B/C"/>
</dbReference>
<dbReference type="AlphaFoldDB" id="A0A1X3DDW2"/>
<name>A0A1X3DDW2_9NEIS</name>
<gene>
    <name evidence="2" type="ORF">BV912_10530</name>
</gene>
<accession>A0A1X3DDW2</accession>
<evidence type="ECO:0000313" key="3">
    <source>
        <dbReference type="Proteomes" id="UP000193303"/>
    </source>
</evidence>
<comment type="caution">
    <text evidence="2">The sequence shown here is derived from an EMBL/GenBank/DDBJ whole genome shotgun (WGS) entry which is preliminary data.</text>
</comment>
<dbReference type="Gene3D" id="2.10.109.10">
    <property type="entry name" value="Umud Fragment, subunit A"/>
    <property type="match status" value="1"/>
</dbReference>
<dbReference type="RefSeq" id="WP_085360399.1">
    <property type="nucleotide sequence ID" value="NZ_MTAB01000030.1"/>
</dbReference>
<dbReference type="InterPro" id="IPR036286">
    <property type="entry name" value="LexA/Signal_pep-like_sf"/>
</dbReference>
<dbReference type="Pfam" id="PF00717">
    <property type="entry name" value="Peptidase_S24"/>
    <property type="match status" value="1"/>
</dbReference>
<dbReference type="Proteomes" id="UP000193303">
    <property type="component" value="Unassembled WGS sequence"/>
</dbReference>
<dbReference type="OrthoDB" id="8612686at2"/>
<sequence length="123" mass="14010">MDSQAIRLYENHQSNQQDKQIFHGMGDFGGLDLVMYRPESDCMKPAILKSDVVGLLPCESYQGCGVYLVMVRGIDEPILRRVARSPKGLHLICDNELYQSDIAKPDDVAFLGRVKRLYRLHEL</sequence>
<proteinExistence type="predicted"/>
<dbReference type="SUPFAM" id="SSF51306">
    <property type="entry name" value="LexA/Signal peptidase"/>
    <property type="match status" value="1"/>
</dbReference>
<dbReference type="EMBL" id="MTAB01000030">
    <property type="protein sequence ID" value="OSI17901.1"/>
    <property type="molecule type" value="Genomic_DNA"/>
</dbReference>
<evidence type="ECO:0000259" key="1">
    <source>
        <dbReference type="Pfam" id="PF00717"/>
    </source>
</evidence>
<reference evidence="3" key="1">
    <citation type="submission" date="2017-01" db="EMBL/GenBank/DDBJ databases">
        <authorList>
            <person name="Mah S.A."/>
            <person name="Swanson W.J."/>
            <person name="Moy G.W."/>
            <person name="Vacquier V.D."/>
        </authorList>
    </citation>
    <scope>NUCLEOTIDE SEQUENCE [LARGE SCALE GENOMIC DNA]</scope>
    <source>
        <strain evidence="3">124861</strain>
    </source>
</reference>
<protein>
    <recommendedName>
        <fullName evidence="1">Peptidase S24/S26A/S26B/S26C domain-containing protein</fullName>
    </recommendedName>
</protein>
<feature type="domain" description="Peptidase S24/S26A/S26B/S26C" evidence="1">
    <location>
        <begin position="33"/>
        <end position="114"/>
    </location>
</feature>
<evidence type="ECO:0000313" key="2">
    <source>
        <dbReference type="EMBL" id="OSI17901.1"/>
    </source>
</evidence>